<evidence type="ECO:0000313" key="5">
    <source>
        <dbReference type="EMBL" id="HJC33092.1"/>
    </source>
</evidence>
<dbReference type="EMBL" id="DWWO01000006">
    <property type="protein sequence ID" value="HJC33092.1"/>
    <property type="molecule type" value="Genomic_DNA"/>
</dbReference>
<dbReference type="PROSITE" id="PS00894">
    <property type="entry name" value="HTH_DEOR_1"/>
    <property type="match status" value="1"/>
</dbReference>
<dbReference type="GO" id="GO:0003700">
    <property type="term" value="F:DNA-binding transcription factor activity"/>
    <property type="evidence" value="ECO:0007669"/>
    <property type="project" value="InterPro"/>
</dbReference>
<comment type="caution">
    <text evidence="5">The sequence shown here is derived from an EMBL/GenBank/DDBJ whole genome shotgun (WGS) entry which is preliminary data.</text>
</comment>
<proteinExistence type="predicted"/>
<feature type="domain" description="HTH deoR-type" evidence="4">
    <location>
        <begin position="3"/>
        <end position="58"/>
    </location>
</feature>
<dbReference type="Gene3D" id="1.10.10.10">
    <property type="entry name" value="Winged helix-like DNA-binding domain superfamily/Winged helix DNA-binding domain"/>
    <property type="match status" value="1"/>
</dbReference>
<reference evidence="5" key="2">
    <citation type="submission" date="2021-04" db="EMBL/GenBank/DDBJ databases">
        <authorList>
            <person name="Gilroy R."/>
        </authorList>
    </citation>
    <scope>NUCLEOTIDE SEQUENCE</scope>
    <source>
        <strain evidence="5">ChiW19-954</strain>
    </source>
</reference>
<dbReference type="InterPro" id="IPR001034">
    <property type="entry name" value="DeoR_HTH"/>
</dbReference>
<dbReference type="GO" id="GO:0003677">
    <property type="term" value="F:DNA binding"/>
    <property type="evidence" value="ECO:0007669"/>
    <property type="project" value="UniProtKB-KW"/>
</dbReference>
<dbReference type="InterPro" id="IPR050313">
    <property type="entry name" value="Carb_Metab_HTH_regulators"/>
</dbReference>
<evidence type="ECO:0000256" key="3">
    <source>
        <dbReference type="ARBA" id="ARBA00023163"/>
    </source>
</evidence>
<evidence type="ECO:0000256" key="1">
    <source>
        <dbReference type="ARBA" id="ARBA00023015"/>
    </source>
</evidence>
<dbReference type="Gene3D" id="3.40.50.1360">
    <property type="match status" value="1"/>
</dbReference>
<dbReference type="AlphaFoldDB" id="A0A9D2NJ12"/>
<dbReference type="Pfam" id="PF08220">
    <property type="entry name" value="HTH_DeoR"/>
    <property type="match status" value="1"/>
</dbReference>
<organism evidence="5 6">
    <name type="scientific">Candidatus Mediterraneibacter faecipullorum</name>
    <dbReference type="NCBI Taxonomy" id="2838670"/>
    <lineage>
        <taxon>Bacteria</taxon>
        <taxon>Bacillati</taxon>
        <taxon>Bacillota</taxon>
        <taxon>Clostridia</taxon>
        <taxon>Lachnospirales</taxon>
        <taxon>Lachnospiraceae</taxon>
        <taxon>Mediterraneibacter</taxon>
    </lineage>
</organism>
<dbReference type="InterPro" id="IPR036388">
    <property type="entry name" value="WH-like_DNA-bd_sf"/>
</dbReference>
<gene>
    <name evidence="5" type="ORF">H9758_00690</name>
</gene>
<dbReference type="PRINTS" id="PR00037">
    <property type="entry name" value="HTHLACR"/>
</dbReference>
<keyword evidence="1" id="KW-0805">Transcription regulation</keyword>
<dbReference type="InterPro" id="IPR037171">
    <property type="entry name" value="NagB/RpiA_transferase-like"/>
</dbReference>
<dbReference type="Pfam" id="PF00455">
    <property type="entry name" value="DeoRC"/>
    <property type="match status" value="1"/>
</dbReference>
<dbReference type="SUPFAM" id="SSF46785">
    <property type="entry name" value="Winged helix' DNA-binding domain"/>
    <property type="match status" value="1"/>
</dbReference>
<dbReference type="SMART" id="SM00420">
    <property type="entry name" value="HTH_DEOR"/>
    <property type="match status" value="1"/>
</dbReference>
<dbReference type="PROSITE" id="PS51000">
    <property type="entry name" value="HTH_DEOR_2"/>
    <property type="match status" value="1"/>
</dbReference>
<reference evidence="5" key="1">
    <citation type="journal article" date="2021" name="PeerJ">
        <title>Extensive microbial diversity within the chicken gut microbiome revealed by metagenomics and culture.</title>
        <authorList>
            <person name="Gilroy R."/>
            <person name="Ravi A."/>
            <person name="Getino M."/>
            <person name="Pursley I."/>
            <person name="Horton D.L."/>
            <person name="Alikhan N.F."/>
            <person name="Baker D."/>
            <person name="Gharbi K."/>
            <person name="Hall N."/>
            <person name="Watson M."/>
            <person name="Adriaenssens E.M."/>
            <person name="Foster-Nyarko E."/>
            <person name="Jarju S."/>
            <person name="Secka A."/>
            <person name="Antonio M."/>
            <person name="Oren A."/>
            <person name="Chaudhuri R.R."/>
            <person name="La Ragione R."/>
            <person name="Hildebrand F."/>
            <person name="Pallen M.J."/>
        </authorList>
    </citation>
    <scope>NUCLEOTIDE SEQUENCE</scope>
    <source>
        <strain evidence="5">ChiW19-954</strain>
    </source>
</reference>
<sequence length="255" mass="27668">MLSEQRYEKILALLDEKKSVTVAEITELLGISESTARRDITALDRAGRLTKVFGGAVTSDGSFVTQEPTVAQKVEVQKAQKIQIARCAAAMIEDRDFVYLDAGTTTGYMIEFLARTKAAFVTNAVAHAQKLAAQGNQVFLIGGELKSSTEAVIGAQAMETLERYHFTKGFFGANGISRNEGFTTPDAGEAQVKRTAMRQCRICYVLVDSTKFGNISAVTFAPFEAGTILTEKIVEGYQAGEKLILCEPEMGQSIL</sequence>
<evidence type="ECO:0000313" key="6">
    <source>
        <dbReference type="Proteomes" id="UP000823890"/>
    </source>
</evidence>
<dbReference type="PANTHER" id="PTHR30363">
    <property type="entry name" value="HTH-TYPE TRANSCRIPTIONAL REGULATOR SRLR-RELATED"/>
    <property type="match status" value="1"/>
</dbReference>
<keyword evidence="2 5" id="KW-0238">DNA-binding</keyword>
<protein>
    <submittedName>
        <fullName evidence="5">DeoR/GlpR family DNA-binding transcription regulator</fullName>
    </submittedName>
</protein>
<dbReference type="InterPro" id="IPR036390">
    <property type="entry name" value="WH_DNA-bd_sf"/>
</dbReference>
<dbReference type="InterPro" id="IPR018356">
    <property type="entry name" value="Tscrpt_reg_HTH_DeoR_CS"/>
</dbReference>
<dbReference type="InterPro" id="IPR014036">
    <property type="entry name" value="DeoR-like_C"/>
</dbReference>
<accession>A0A9D2NJ12</accession>
<dbReference type="Proteomes" id="UP000823890">
    <property type="component" value="Unassembled WGS sequence"/>
</dbReference>
<name>A0A9D2NJ12_9FIRM</name>
<dbReference type="SMART" id="SM01134">
    <property type="entry name" value="DeoRC"/>
    <property type="match status" value="1"/>
</dbReference>
<evidence type="ECO:0000256" key="2">
    <source>
        <dbReference type="ARBA" id="ARBA00023125"/>
    </source>
</evidence>
<dbReference type="SUPFAM" id="SSF100950">
    <property type="entry name" value="NagB/RpiA/CoA transferase-like"/>
    <property type="match status" value="1"/>
</dbReference>
<dbReference type="PANTHER" id="PTHR30363:SF56">
    <property type="entry name" value="TRANSCRIPTIONAL REGULATOR, DEOR FAMILY"/>
    <property type="match status" value="1"/>
</dbReference>
<keyword evidence="3" id="KW-0804">Transcription</keyword>
<evidence type="ECO:0000259" key="4">
    <source>
        <dbReference type="PROSITE" id="PS51000"/>
    </source>
</evidence>